<dbReference type="Gene3D" id="3.40.50.410">
    <property type="entry name" value="von Willebrand factor, type A domain"/>
    <property type="match status" value="1"/>
</dbReference>
<dbReference type="PIRSF" id="PIRSF020634">
    <property type="entry name" value="TerY_vWA"/>
    <property type="match status" value="1"/>
</dbReference>
<dbReference type="Pfam" id="PF00092">
    <property type="entry name" value="VWA"/>
    <property type="match status" value="1"/>
</dbReference>
<proteinExistence type="predicted"/>
<dbReference type="SMART" id="SM00327">
    <property type="entry name" value="VWA"/>
    <property type="match status" value="1"/>
</dbReference>
<gene>
    <name evidence="2" type="ordered locus">YPK_0568</name>
</gene>
<organism evidence="2">
    <name type="scientific">Yersinia pseudotuberculosis serotype O:3 (strain YPIII)</name>
    <dbReference type="NCBI Taxonomy" id="502800"/>
    <lineage>
        <taxon>Bacteria</taxon>
        <taxon>Pseudomonadati</taxon>
        <taxon>Pseudomonadota</taxon>
        <taxon>Gammaproteobacteria</taxon>
        <taxon>Enterobacterales</taxon>
        <taxon>Yersiniaceae</taxon>
        <taxon>Yersinia</taxon>
    </lineage>
</organism>
<dbReference type="KEGG" id="ypy:YPK_0568"/>
<reference evidence="2" key="1">
    <citation type="submission" date="2008-02" db="EMBL/GenBank/DDBJ databases">
        <title>Complete sequence of Yersinia pseudotuberculosis YPIII.</title>
        <authorList>
            <consortium name="US DOE Joint Genome Institute"/>
            <person name="Challacombe J.F."/>
            <person name="Bruce D."/>
            <person name="Detter J.C."/>
            <person name="Green L."/>
            <person name="Land M."/>
            <person name="Munk C."/>
            <person name="Lindler L.E."/>
            <person name="Nikolich M.P."/>
            <person name="Brettin T."/>
        </authorList>
    </citation>
    <scope>NUCLEOTIDE SEQUENCE</scope>
    <source>
        <strain evidence="2">YPIII</strain>
    </source>
</reference>
<sequence length="233" mass="25195">MPLVSLLILTPLSLILRTTSDMRRLPVYLLIDTSGSMRGESIHAVNVGIQAMMSALRQDPYALESVHLSIITYDNQAREYIPLTALENFQFTDITVPSAGGTFTGAALECLIHCVDRDIQRSDGDQKGDWRPLVFLMTDGTPSDVYAYGEAIKEVKKRAFGSIIACAVGAKAKHEHLKQLTSQVVALETLDSTAFSGFFKWVSASVAAGSSSAGINTGQDNLPPPPPEIQLVL</sequence>
<dbReference type="PROSITE" id="PS50234">
    <property type="entry name" value="VWFA"/>
    <property type="match status" value="1"/>
</dbReference>
<protein>
    <submittedName>
        <fullName evidence="2">von Willebrand factor type A</fullName>
    </submittedName>
</protein>
<name>A0A0H3AXM6_YERPY</name>
<feature type="domain" description="VWFA" evidence="1">
    <location>
        <begin position="26"/>
        <end position="202"/>
    </location>
</feature>
<evidence type="ECO:0000313" key="2">
    <source>
        <dbReference type="EMBL" id="ACA66871.1"/>
    </source>
</evidence>
<dbReference type="InterPro" id="IPR036465">
    <property type="entry name" value="vWFA_dom_sf"/>
</dbReference>
<accession>A0A0H3AXM6</accession>
<dbReference type="SUPFAM" id="SSF53300">
    <property type="entry name" value="vWA-like"/>
    <property type="match status" value="1"/>
</dbReference>
<evidence type="ECO:0000259" key="1">
    <source>
        <dbReference type="PROSITE" id="PS50234"/>
    </source>
</evidence>
<dbReference type="EMBL" id="CP000950">
    <property type="protein sequence ID" value="ACA66871.1"/>
    <property type="molecule type" value="Genomic_DNA"/>
</dbReference>
<dbReference type="InterPro" id="IPR011392">
    <property type="entry name" value="Tellurite-R_TerY"/>
</dbReference>
<dbReference type="InterPro" id="IPR002035">
    <property type="entry name" value="VWF_A"/>
</dbReference>
<dbReference type="CDD" id="cd01464">
    <property type="entry name" value="vWA_subfamily"/>
    <property type="match status" value="1"/>
</dbReference>
<dbReference type="AlphaFoldDB" id="A0A0H3AXM6"/>